<dbReference type="PROSITE" id="PS50181">
    <property type="entry name" value="FBOX"/>
    <property type="match status" value="1"/>
</dbReference>
<dbReference type="SUPFAM" id="SSF81383">
    <property type="entry name" value="F-box domain"/>
    <property type="match status" value="1"/>
</dbReference>
<dbReference type="SMART" id="SM00256">
    <property type="entry name" value="FBOX"/>
    <property type="match status" value="1"/>
</dbReference>
<organism evidence="2 3">
    <name type="scientific">Capsella rubella</name>
    <dbReference type="NCBI Taxonomy" id="81985"/>
    <lineage>
        <taxon>Eukaryota</taxon>
        <taxon>Viridiplantae</taxon>
        <taxon>Streptophyta</taxon>
        <taxon>Embryophyta</taxon>
        <taxon>Tracheophyta</taxon>
        <taxon>Spermatophyta</taxon>
        <taxon>Magnoliopsida</taxon>
        <taxon>eudicotyledons</taxon>
        <taxon>Gunneridae</taxon>
        <taxon>Pentapetalae</taxon>
        <taxon>rosids</taxon>
        <taxon>malvids</taxon>
        <taxon>Brassicales</taxon>
        <taxon>Brassicaceae</taxon>
        <taxon>Camelineae</taxon>
        <taxon>Capsella</taxon>
    </lineage>
</organism>
<dbReference type="NCBIfam" id="TIGR01640">
    <property type="entry name" value="F_box_assoc_1"/>
    <property type="match status" value="1"/>
</dbReference>
<dbReference type="STRING" id="81985.R0GAL6"/>
<dbReference type="Proteomes" id="UP000029121">
    <property type="component" value="Unassembled WGS sequence"/>
</dbReference>
<evidence type="ECO:0000313" key="2">
    <source>
        <dbReference type="EMBL" id="EOA32752.1"/>
    </source>
</evidence>
<reference evidence="3" key="1">
    <citation type="journal article" date="2013" name="Nat. Genet.">
        <title>The Capsella rubella genome and the genomic consequences of rapid mating system evolution.</title>
        <authorList>
            <person name="Slotte T."/>
            <person name="Hazzouri K.M."/>
            <person name="Agren J.A."/>
            <person name="Koenig D."/>
            <person name="Maumus F."/>
            <person name="Guo Y.L."/>
            <person name="Steige K."/>
            <person name="Platts A.E."/>
            <person name="Escobar J.S."/>
            <person name="Newman L.K."/>
            <person name="Wang W."/>
            <person name="Mandakova T."/>
            <person name="Vello E."/>
            <person name="Smith L.M."/>
            <person name="Henz S.R."/>
            <person name="Steffen J."/>
            <person name="Takuno S."/>
            <person name="Brandvain Y."/>
            <person name="Coop G."/>
            <person name="Andolfatto P."/>
            <person name="Hu T.T."/>
            <person name="Blanchette M."/>
            <person name="Clark R.M."/>
            <person name="Quesneville H."/>
            <person name="Nordborg M."/>
            <person name="Gaut B.S."/>
            <person name="Lysak M.A."/>
            <person name="Jenkins J."/>
            <person name="Grimwood J."/>
            <person name="Chapman J."/>
            <person name="Prochnik S."/>
            <person name="Shu S."/>
            <person name="Rokhsar D."/>
            <person name="Schmutz J."/>
            <person name="Weigel D."/>
            <person name="Wright S.I."/>
        </authorList>
    </citation>
    <scope>NUCLEOTIDE SEQUENCE [LARGE SCALE GENOMIC DNA]</scope>
    <source>
        <strain evidence="3">cv. Monte Gargano</strain>
    </source>
</reference>
<dbReference type="Pfam" id="PF07734">
    <property type="entry name" value="FBA_1"/>
    <property type="match status" value="1"/>
</dbReference>
<protein>
    <recommendedName>
        <fullName evidence="1">F-box domain-containing protein</fullName>
    </recommendedName>
</protein>
<dbReference type="PANTHER" id="PTHR31672">
    <property type="entry name" value="BNACNNG10540D PROTEIN"/>
    <property type="match status" value="1"/>
</dbReference>
<dbReference type="InterPro" id="IPR050796">
    <property type="entry name" value="SCF_F-box_component"/>
</dbReference>
<feature type="domain" description="F-box" evidence="1">
    <location>
        <begin position="1"/>
        <end position="47"/>
    </location>
</feature>
<keyword evidence="3" id="KW-1185">Reference proteome</keyword>
<dbReference type="InterPro" id="IPR006527">
    <property type="entry name" value="F-box-assoc_dom_typ1"/>
</dbReference>
<dbReference type="Pfam" id="PF00646">
    <property type="entry name" value="F-box"/>
    <property type="match status" value="1"/>
</dbReference>
<evidence type="ECO:0000259" key="1">
    <source>
        <dbReference type="PROSITE" id="PS50181"/>
    </source>
</evidence>
<dbReference type="PANTHER" id="PTHR31672:SF13">
    <property type="entry name" value="F-BOX PROTEIN CPR30-LIKE"/>
    <property type="match status" value="1"/>
</dbReference>
<dbReference type="KEGG" id="crb:17893491"/>
<evidence type="ECO:0000313" key="3">
    <source>
        <dbReference type="Proteomes" id="UP000029121"/>
    </source>
</evidence>
<dbReference type="InterPro" id="IPR017451">
    <property type="entry name" value="F-box-assoc_interact_dom"/>
</dbReference>
<proteinExistence type="predicted"/>
<sequence>MTKMSNLPLELLEEIFSRVPSKSMRAVRSICKTWNKLSKDESFTKKRLAQEAITREREFLVVMVIDFRVYLMSVNVHGTQNNVESHISPVKHKVQSHMIIKQKGQLINLHDSDQVGISGICHCAGLLLLTRDDYTSLVVWNPYTEQTRRIKPRSRDEWTFPVYAIGYETRKSCRHYKILRYKKYDEYEIYELDSNSWRVLDVTSTIWETGFHLNGISVKGNAYWYVIPNKPLKKMNEFLICFDFTKERFGQLLPMPFHSNDKYIVSLSSVREEQLAVLCQRWDISRMEIWITDKIEPNAVSWTKLFLEIDMQPLADYDLDVKDGNFLIDEEKKVAVVFDNGKEMQPHNKACIIGENGYFRKVDLGESAGQLYWSPFVCSYIPSSVQI</sequence>
<name>R0GAL6_9BRAS</name>
<dbReference type="AlphaFoldDB" id="R0GAL6"/>
<accession>R0GAL6</accession>
<dbReference type="EMBL" id="KB870807">
    <property type="protein sequence ID" value="EOA32752.1"/>
    <property type="molecule type" value="Genomic_DNA"/>
</dbReference>
<dbReference type="OrthoDB" id="5319261at2759"/>
<dbReference type="InterPro" id="IPR036047">
    <property type="entry name" value="F-box-like_dom_sf"/>
</dbReference>
<dbReference type="Gene3D" id="1.20.1280.50">
    <property type="match status" value="1"/>
</dbReference>
<gene>
    <name evidence="2" type="ORF">CARUB_v10016057mg</name>
</gene>
<dbReference type="CDD" id="cd22157">
    <property type="entry name" value="F-box_AtFBW1-like"/>
    <property type="match status" value="1"/>
</dbReference>
<dbReference type="InterPro" id="IPR001810">
    <property type="entry name" value="F-box_dom"/>
</dbReference>